<evidence type="ECO:0000256" key="1">
    <source>
        <dbReference type="SAM" id="Coils"/>
    </source>
</evidence>
<keyword evidence="3" id="KW-1133">Transmembrane helix</keyword>
<reference evidence="4" key="1">
    <citation type="journal article" date="2020" name="Nature">
        <title>Giant virus diversity and host interactions through global metagenomics.</title>
        <authorList>
            <person name="Schulz F."/>
            <person name="Roux S."/>
            <person name="Paez-Espino D."/>
            <person name="Jungbluth S."/>
            <person name="Walsh D.A."/>
            <person name="Denef V.J."/>
            <person name="McMahon K.D."/>
            <person name="Konstantinidis K.T."/>
            <person name="Eloe-Fadrosh E.A."/>
            <person name="Kyrpides N.C."/>
            <person name="Woyke T."/>
        </authorList>
    </citation>
    <scope>NUCLEOTIDE SEQUENCE</scope>
    <source>
        <strain evidence="4">GVMAG-M-3300027804-47</strain>
    </source>
</reference>
<dbReference type="EMBL" id="MN740480">
    <property type="protein sequence ID" value="QHU29028.1"/>
    <property type="molecule type" value="Genomic_DNA"/>
</dbReference>
<feature type="transmembrane region" description="Helical" evidence="3">
    <location>
        <begin position="600"/>
        <end position="619"/>
    </location>
</feature>
<feature type="transmembrane region" description="Helical" evidence="3">
    <location>
        <begin position="667"/>
        <end position="686"/>
    </location>
</feature>
<proteinExistence type="predicted"/>
<keyword evidence="3" id="KW-0812">Transmembrane</keyword>
<evidence type="ECO:0000256" key="2">
    <source>
        <dbReference type="SAM" id="MobiDB-lite"/>
    </source>
</evidence>
<feature type="transmembrane region" description="Helical" evidence="3">
    <location>
        <begin position="560"/>
        <end position="580"/>
    </location>
</feature>
<name>A0A6C0LGR8_9ZZZZ</name>
<protein>
    <submittedName>
        <fullName evidence="4">Uncharacterized protein</fullName>
    </submittedName>
</protein>
<evidence type="ECO:0000313" key="4">
    <source>
        <dbReference type="EMBL" id="QHU29028.1"/>
    </source>
</evidence>
<accession>A0A6C0LGR8</accession>
<feature type="region of interest" description="Disordered" evidence="2">
    <location>
        <begin position="394"/>
        <end position="419"/>
    </location>
</feature>
<keyword evidence="1" id="KW-0175">Coiled coil</keyword>
<dbReference type="AlphaFoldDB" id="A0A6C0LGR8"/>
<organism evidence="4">
    <name type="scientific">viral metagenome</name>
    <dbReference type="NCBI Taxonomy" id="1070528"/>
    <lineage>
        <taxon>unclassified sequences</taxon>
        <taxon>metagenomes</taxon>
        <taxon>organismal metagenomes</taxon>
    </lineage>
</organism>
<sequence>MNIQDNAQKSSSSLDYYKELKGVKKEIEKIHKQLSKDESLPEMIDVIQNKYLNNYITFILTNLSKPNSHYKGFDTNIIKILNIIITLLKDFTAYKNDIEKNEGILKELKESKNDYQKINNSKIYKKSFEEVSKSSANIQGGPVTEIIKHIYIYEYFKYFFESSDNTEAFSEIDNDIKIEKAKESPNKDILKTLNDKKIETDKEGYKNLFNYIQITSFDIFEYVNQRYTSLTTDDPKDTKDTKAKKEKELEAKNLIEEFKKEIYYSFININNTQGIDSESQLYENGNERIDLEARKGLLEKLKESLDKQLNNLNNVIKFIINSNKQEYLKEITDIQKEFKDYDNEKEYKDNILSIIVNEEREVKTQLDKNSNHKKILTDKVEQDRMRLQRDLDIGVGTRGTGTRGGRRKKMSGGERKTNKHYEDKYKQLKALIIVIDNLINKIANTEGKDDADKDPFSKKNGMFGDSNDGFHSIYNNIWDDYKKEMSKIKSKGVTMDSLKQDRRLYERVKENNLDPQDVLKINFQDKVIFICIVLIIRTFAMVLIELLIEYNFVSTLSRGIIVYSLLYLLLLFTSVLIINYDSYKLRILVNYLNVHINSSNIFFHILLFSLFIGLILIIINDDDKSLKSIDNIFNYTYVYKYIYEIAEKSNPESNLLLSQKEKLKLQYRMDIVTMIIFIFSSLLILIM</sequence>
<feature type="transmembrane region" description="Helical" evidence="3">
    <location>
        <begin position="527"/>
        <end position="548"/>
    </location>
</feature>
<keyword evidence="3" id="KW-0472">Membrane</keyword>
<feature type="coiled-coil region" evidence="1">
    <location>
        <begin position="295"/>
        <end position="344"/>
    </location>
</feature>
<evidence type="ECO:0000256" key="3">
    <source>
        <dbReference type="SAM" id="Phobius"/>
    </source>
</evidence>